<dbReference type="InterPro" id="IPR007711">
    <property type="entry name" value="HigB-1"/>
</dbReference>
<reference evidence="1 2" key="1">
    <citation type="submission" date="2018-10" db="EMBL/GenBank/DDBJ databases">
        <title>Sequencing the genomes of 1000 actinobacteria strains.</title>
        <authorList>
            <person name="Klenk H.-P."/>
        </authorList>
    </citation>
    <scope>NUCLEOTIDE SEQUENCE [LARGE SCALE GENOMIC DNA]</scope>
    <source>
        <strain evidence="1 2">DSM 44343</strain>
    </source>
</reference>
<dbReference type="InterPro" id="IPR035093">
    <property type="entry name" value="RelE/ParE_toxin_dom_sf"/>
</dbReference>
<dbReference type="PANTHER" id="PTHR40266:SF2">
    <property type="entry name" value="TOXIN HIGB-1"/>
    <property type="match status" value="1"/>
</dbReference>
<dbReference type="Pfam" id="PF05015">
    <property type="entry name" value="HigB-like_toxin"/>
    <property type="match status" value="1"/>
</dbReference>
<dbReference type="Gene3D" id="3.30.2310.20">
    <property type="entry name" value="RelE-like"/>
    <property type="match status" value="1"/>
</dbReference>
<sequence>MGTTCPAPACVGTVDQRPTRDHPSLDPCNGTRYTGGVIQSFHDSRTEKVWRREVVKKFDPDLQQRAYRKLLALHAADRVSDLRIPPGNRLEALKGDRAGQHSIRINQQWRICFTWTAHGPADVEIVDYH</sequence>
<dbReference type="PANTHER" id="PTHR40266">
    <property type="entry name" value="TOXIN HIGB-1"/>
    <property type="match status" value="1"/>
</dbReference>
<accession>A0A495ISU9</accession>
<dbReference type="Proteomes" id="UP000274762">
    <property type="component" value="Unassembled WGS sequence"/>
</dbReference>
<evidence type="ECO:0000313" key="2">
    <source>
        <dbReference type="Proteomes" id="UP000274762"/>
    </source>
</evidence>
<dbReference type="AlphaFoldDB" id="A0A495ISU9"/>
<comment type="caution">
    <text evidence="1">The sequence shown here is derived from an EMBL/GenBank/DDBJ whole genome shotgun (WGS) entry which is preliminary data.</text>
</comment>
<evidence type="ECO:0000313" key="1">
    <source>
        <dbReference type="EMBL" id="RKR79837.1"/>
    </source>
</evidence>
<dbReference type="SUPFAM" id="SSF143011">
    <property type="entry name" value="RelE-like"/>
    <property type="match status" value="1"/>
</dbReference>
<gene>
    <name evidence="1" type="ORF">DFJ75_4980</name>
</gene>
<dbReference type="EMBL" id="RBKV01000002">
    <property type="protein sequence ID" value="RKR79837.1"/>
    <property type="molecule type" value="Genomic_DNA"/>
</dbReference>
<name>A0A495ISU9_WILMA</name>
<organism evidence="1 2">
    <name type="scientific">Williamsia marianensis</name>
    <dbReference type="NCBI Taxonomy" id="85044"/>
    <lineage>
        <taxon>Bacteria</taxon>
        <taxon>Bacillati</taxon>
        <taxon>Actinomycetota</taxon>
        <taxon>Actinomycetes</taxon>
        <taxon>Mycobacteriales</taxon>
        <taxon>Nocardiaceae</taxon>
        <taxon>Williamsia</taxon>
    </lineage>
</organism>
<protein>
    <submittedName>
        <fullName evidence="1">Proteic killer suppression protein</fullName>
    </submittedName>
</protein>
<proteinExistence type="predicted"/>